<evidence type="ECO:0000313" key="2">
    <source>
        <dbReference type="Proteomes" id="UP001221898"/>
    </source>
</evidence>
<gene>
    <name evidence="1" type="ORF">AAFF_G00119080</name>
</gene>
<sequence>MLGINFPRGLMLERAHRIISSRSGSDVLRALITIVLCFQDVTLIGGVTREKKEVCWNGYRIGIHPDYSKEVQIQRQRFRECKGSGGMTGGHDGSQATWLLLLDGEGSVSEWLGALGVGGGCAGPDCLSTTLASLSRLRLSILRRRLLMLRHSNPSSLCKMSNPACWSSRNGWSPWPRVHCRLTSSPPKPCTLSVGSVEAAISSAGVSD</sequence>
<comment type="caution">
    <text evidence="1">The sequence shown here is derived from an EMBL/GenBank/DDBJ whole genome shotgun (WGS) entry which is preliminary data.</text>
</comment>
<proteinExistence type="predicted"/>
<dbReference type="EMBL" id="JAINUG010000181">
    <property type="protein sequence ID" value="KAJ8389518.1"/>
    <property type="molecule type" value="Genomic_DNA"/>
</dbReference>
<protein>
    <submittedName>
        <fullName evidence="1">Uncharacterized protein</fullName>
    </submittedName>
</protein>
<keyword evidence="2" id="KW-1185">Reference proteome</keyword>
<reference evidence="1" key="1">
    <citation type="journal article" date="2023" name="Science">
        <title>Genome structures resolve the early diversification of teleost fishes.</title>
        <authorList>
            <person name="Parey E."/>
            <person name="Louis A."/>
            <person name="Montfort J."/>
            <person name="Bouchez O."/>
            <person name="Roques C."/>
            <person name="Iampietro C."/>
            <person name="Lluch J."/>
            <person name="Castinel A."/>
            <person name="Donnadieu C."/>
            <person name="Desvignes T."/>
            <person name="Floi Bucao C."/>
            <person name="Jouanno E."/>
            <person name="Wen M."/>
            <person name="Mejri S."/>
            <person name="Dirks R."/>
            <person name="Jansen H."/>
            <person name="Henkel C."/>
            <person name="Chen W.J."/>
            <person name="Zahm M."/>
            <person name="Cabau C."/>
            <person name="Klopp C."/>
            <person name="Thompson A.W."/>
            <person name="Robinson-Rechavi M."/>
            <person name="Braasch I."/>
            <person name="Lecointre G."/>
            <person name="Bobe J."/>
            <person name="Postlethwait J.H."/>
            <person name="Berthelot C."/>
            <person name="Roest Crollius H."/>
            <person name="Guiguen Y."/>
        </authorList>
    </citation>
    <scope>NUCLEOTIDE SEQUENCE</scope>
    <source>
        <strain evidence="1">NC1722</strain>
    </source>
</reference>
<name>A0AAD7WAH9_9TELE</name>
<accession>A0AAD7WAH9</accession>
<dbReference type="Proteomes" id="UP001221898">
    <property type="component" value="Unassembled WGS sequence"/>
</dbReference>
<evidence type="ECO:0000313" key="1">
    <source>
        <dbReference type="EMBL" id="KAJ8389518.1"/>
    </source>
</evidence>
<organism evidence="1 2">
    <name type="scientific">Aldrovandia affinis</name>
    <dbReference type="NCBI Taxonomy" id="143900"/>
    <lineage>
        <taxon>Eukaryota</taxon>
        <taxon>Metazoa</taxon>
        <taxon>Chordata</taxon>
        <taxon>Craniata</taxon>
        <taxon>Vertebrata</taxon>
        <taxon>Euteleostomi</taxon>
        <taxon>Actinopterygii</taxon>
        <taxon>Neopterygii</taxon>
        <taxon>Teleostei</taxon>
        <taxon>Notacanthiformes</taxon>
        <taxon>Halosauridae</taxon>
        <taxon>Aldrovandia</taxon>
    </lineage>
</organism>
<dbReference type="AlphaFoldDB" id="A0AAD7WAH9"/>